<gene>
    <name evidence="3" type="ORF">M431DRAFT_87097</name>
</gene>
<protein>
    <recommendedName>
        <fullName evidence="2">C2H2-type domain-containing protein</fullName>
    </recommendedName>
</protein>
<dbReference type="GO" id="GO:0008270">
    <property type="term" value="F:zinc ion binding"/>
    <property type="evidence" value="ECO:0007669"/>
    <property type="project" value="UniProtKB-KW"/>
</dbReference>
<name>A0A2T4AA59_TRIHA</name>
<dbReference type="Proteomes" id="UP000241690">
    <property type="component" value="Unassembled WGS sequence"/>
</dbReference>
<evidence type="ECO:0000313" key="3">
    <source>
        <dbReference type="EMBL" id="PTB53965.1"/>
    </source>
</evidence>
<accession>A0A2T4AA59</accession>
<feature type="domain" description="C2H2-type" evidence="2">
    <location>
        <begin position="101"/>
        <end position="129"/>
    </location>
</feature>
<keyword evidence="4" id="KW-1185">Reference proteome</keyword>
<reference evidence="3 4" key="1">
    <citation type="submission" date="2016-07" db="EMBL/GenBank/DDBJ databases">
        <title>Multiple horizontal gene transfer events from other fungi enriched the ability of initially mycotrophic Trichoderma (Ascomycota) to feed on dead plant biomass.</title>
        <authorList>
            <consortium name="DOE Joint Genome Institute"/>
            <person name="Aerts A."/>
            <person name="Atanasova L."/>
            <person name="Chenthamara K."/>
            <person name="Zhang J."/>
            <person name="Grujic M."/>
            <person name="Henrissat B."/>
            <person name="Kuo A."/>
            <person name="Salamov A."/>
            <person name="Lipzen A."/>
            <person name="Labutti K."/>
            <person name="Barry K."/>
            <person name="Miao Y."/>
            <person name="Rahimi M.J."/>
            <person name="Shen Q."/>
            <person name="Grigoriev I.V."/>
            <person name="Kubicek C.P."/>
            <person name="Druzhinina I.S."/>
        </authorList>
    </citation>
    <scope>NUCLEOTIDE SEQUENCE [LARGE SCALE GENOMIC DNA]</scope>
    <source>
        <strain evidence="3 4">CBS 226.95</strain>
    </source>
</reference>
<evidence type="ECO:0000259" key="2">
    <source>
        <dbReference type="PROSITE" id="PS50157"/>
    </source>
</evidence>
<dbReference type="PROSITE" id="PS50157">
    <property type="entry name" value="ZINC_FINGER_C2H2_2"/>
    <property type="match status" value="1"/>
</dbReference>
<evidence type="ECO:0000313" key="4">
    <source>
        <dbReference type="Proteomes" id="UP000241690"/>
    </source>
</evidence>
<keyword evidence="1" id="KW-0863">Zinc-finger</keyword>
<keyword evidence="1" id="KW-0479">Metal-binding</keyword>
<sequence>MYHFWCPLCYWDDFDTQSELNEHFEATHYWCSLLHQHTLIHTAKYIECPTCPRKCSRESAMVLHLEVGRCPSGVGSEGIDKLAGECRQWRRFLDKANGFMYNCPTCGEKFLYMSGLLQHAESERCSEDLDETYGPLAIFLRFLRSRLG</sequence>
<dbReference type="AlphaFoldDB" id="A0A2T4AA59"/>
<dbReference type="STRING" id="983964.A0A2T4AA59"/>
<dbReference type="RefSeq" id="XP_024773642.1">
    <property type="nucleotide sequence ID" value="XM_024923761.1"/>
</dbReference>
<evidence type="ECO:0000256" key="1">
    <source>
        <dbReference type="PROSITE-ProRule" id="PRU00042"/>
    </source>
</evidence>
<dbReference type="InterPro" id="IPR013087">
    <property type="entry name" value="Znf_C2H2_type"/>
</dbReference>
<organism evidence="3 4">
    <name type="scientific">Trichoderma harzianum CBS 226.95</name>
    <dbReference type="NCBI Taxonomy" id="983964"/>
    <lineage>
        <taxon>Eukaryota</taxon>
        <taxon>Fungi</taxon>
        <taxon>Dikarya</taxon>
        <taxon>Ascomycota</taxon>
        <taxon>Pezizomycotina</taxon>
        <taxon>Sordariomycetes</taxon>
        <taxon>Hypocreomycetidae</taxon>
        <taxon>Hypocreales</taxon>
        <taxon>Hypocreaceae</taxon>
        <taxon>Trichoderma</taxon>
    </lineage>
</organism>
<proteinExistence type="predicted"/>
<keyword evidence="1" id="KW-0862">Zinc</keyword>
<dbReference type="EMBL" id="KZ679681">
    <property type="protein sequence ID" value="PTB53965.1"/>
    <property type="molecule type" value="Genomic_DNA"/>
</dbReference>
<dbReference type="GeneID" id="36632344"/>